<accession>A0A9E2BGI1</accession>
<dbReference type="Proteomes" id="UP000811545">
    <property type="component" value="Unassembled WGS sequence"/>
</dbReference>
<dbReference type="InterPro" id="IPR013815">
    <property type="entry name" value="ATP_grasp_subdomain_1"/>
</dbReference>
<dbReference type="SUPFAM" id="SSF52210">
    <property type="entry name" value="Succinyl-CoA synthetase domains"/>
    <property type="match status" value="2"/>
</dbReference>
<evidence type="ECO:0000256" key="2">
    <source>
        <dbReference type="ARBA" id="ARBA00022741"/>
    </source>
</evidence>
<keyword evidence="3" id="KW-0067">ATP-binding</keyword>
<dbReference type="InterPro" id="IPR051538">
    <property type="entry name" value="Acyl-CoA_Synth/Transferase"/>
</dbReference>
<dbReference type="GO" id="GO:0005524">
    <property type="term" value="F:ATP binding"/>
    <property type="evidence" value="ECO:0007669"/>
    <property type="project" value="UniProtKB-KW"/>
</dbReference>
<gene>
    <name evidence="5" type="ORF">DDT42_01018</name>
</gene>
<name>A0A9E2BGI1_PSYF1</name>
<dbReference type="SUPFAM" id="SSF56059">
    <property type="entry name" value="Glutathione synthetase ATP-binding domain-like"/>
    <property type="match status" value="1"/>
</dbReference>
<dbReference type="InterPro" id="IPR036291">
    <property type="entry name" value="NAD(P)-bd_dom_sf"/>
</dbReference>
<dbReference type="GO" id="GO:0016874">
    <property type="term" value="F:ligase activity"/>
    <property type="evidence" value="ECO:0007669"/>
    <property type="project" value="UniProtKB-KW"/>
</dbReference>
<dbReference type="Pfam" id="PF13607">
    <property type="entry name" value="Succ_CoA_lig"/>
    <property type="match status" value="1"/>
</dbReference>
<dbReference type="Gene3D" id="3.40.50.261">
    <property type="entry name" value="Succinyl-CoA synthetase domains"/>
    <property type="match status" value="2"/>
</dbReference>
<dbReference type="EMBL" id="QLTW01000053">
    <property type="protein sequence ID" value="MBT9145148.1"/>
    <property type="molecule type" value="Genomic_DNA"/>
</dbReference>
<reference evidence="5 6" key="1">
    <citation type="journal article" date="2021" name="bioRxiv">
        <title>Unique metabolic strategies in Hadean analogues reveal hints for primordial physiology.</title>
        <authorList>
            <person name="Nobu M.K."/>
            <person name="Nakai R."/>
            <person name="Tamazawa S."/>
            <person name="Mori H."/>
            <person name="Toyoda A."/>
            <person name="Ijiri A."/>
            <person name="Suzuki S."/>
            <person name="Kurokawa K."/>
            <person name="Kamagata Y."/>
            <person name="Tamaki H."/>
        </authorList>
    </citation>
    <scope>NUCLEOTIDE SEQUENCE [LARGE SCALE GENOMIC DNA]</scope>
    <source>
        <strain evidence="5">BS525</strain>
    </source>
</reference>
<dbReference type="SMART" id="SM00881">
    <property type="entry name" value="CoA_binding"/>
    <property type="match status" value="1"/>
</dbReference>
<dbReference type="AlphaFoldDB" id="A0A9E2BGI1"/>
<sequence length="718" mass="80411">MSWKIKSSGNNREAVKGDKKLQKIFYPENVAVIGVSENEGNLARNIVQNLINWEYKGNIYLVNPKGGFTFDRKIYKSVLEIEEEVDLAAILTPARTLPQILRECGEKGIERATISTGGFSELDNRGKGLIEKVKEEARRYNIRFVGPNGIAVMNTEIGLCLPFALVEKIPPGGNIALLAQSGGVGLSIIILLANENLHINKFVSLGNKDDLDEVDFLRYLKEDESTEIIILHLESITRGKEFVEIVREIEKPIILYKANTGGEVAKRAALSHTAALATDDRVVEAMCRQTGIIRVSQMHQIAKLSKMLTSLPPLKGNKIAAINVAGGWSVISSDCAEKNEFELPEISEKTTKGLKKYSRAGVIKFTNPLDLGDAFAPEAILRSFELSLEQENIDAVVSVFFDVGIQPNIIKFKFLAESLSSIFGNLGKKYNKPLIFCLISDRETYSLVNKAAPMAIFSNPEEMFELLAKYRDYFLRDKEDEKLSFKVNKSKVKKILRKNIKGKIPDLDGFEILRAYGINTVEPIHIKNAEILEEVSGKISYPQVMKICSPDILHKSDIDGIKIGIKNKREFKESYYEILKKVKENFPSARERGVLSYQMVEAGREVILGVKRDKSFGHVLMFGMGGIYVEILKDVSFRVIPFSLNDVRGMVKEVKSSSLLYGVRGEREADISYLIEVMFRISQLVNDFPEIAELDLNPLIVQEKGQKATCVDARIIVD</sequence>
<evidence type="ECO:0000259" key="4">
    <source>
        <dbReference type="SMART" id="SM00881"/>
    </source>
</evidence>
<proteinExistence type="predicted"/>
<dbReference type="Gene3D" id="3.40.50.720">
    <property type="entry name" value="NAD(P)-binding Rossmann-like Domain"/>
    <property type="match status" value="1"/>
</dbReference>
<feature type="domain" description="CoA-binding" evidence="4">
    <location>
        <begin position="24"/>
        <end position="119"/>
    </location>
</feature>
<evidence type="ECO:0000256" key="1">
    <source>
        <dbReference type="ARBA" id="ARBA00022598"/>
    </source>
</evidence>
<evidence type="ECO:0000256" key="3">
    <source>
        <dbReference type="ARBA" id="ARBA00022840"/>
    </source>
</evidence>
<evidence type="ECO:0000313" key="6">
    <source>
        <dbReference type="Proteomes" id="UP000811545"/>
    </source>
</evidence>
<comment type="caution">
    <text evidence="5">The sequence shown here is derived from an EMBL/GenBank/DDBJ whole genome shotgun (WGS) entry which is preliminary data.</text>
</comment>
<dbReference type="InterPro" id="IPR032875">
    <property type="entry name" value="Succ_CoA_lig_flav_dom"/>
</dbReference>
<dbReference type="Gene3D" id="3.30.1490.20">
    <property type="entry name" value="ATP-grasp fold, A domain"/>
    <property type="match status" value="1"/>
</dbReference>
<dbReference type="InterPro" id="IPR016102">
    <property type="entry name" value="Succinyl-CoA_synth-like"/>
</dbReference>
<dbReference type="SUPFAM" id="SSF51735">
    <property type="entry name" value="NAD(P)-binding Rossmann-fold domains"/>
    <property type="match status" value="1"/>
</dbReference>
<organism evidence="5 6">
    <name type="scientific">Psychracetigena formicireducens</name>
    <dbReference type="NCBI Taxonomy" id="2986056"/>
    <lineage>
        <taxon>Bacteria</taxon>
        <taxon>Bacillati</taxon>
        <taxon>Candidatus Lithacetigenota</taxon>
        <taxon>Candidatus Psychracetigena</taxon>
    </lineage>
</organism>
<dbReference type="PANTHER" id="PTHR43334:SF1">
    <property type="entry name" value="3-HYDROXYPROPIONATE--COA LIGASE [ADP-FORMING]"/>
    <property type="match status" value="1"/>
</dbReference>
<dbReference type="Gene3D" id="3.30.470.20">
    <property type="entry name" value="ATP-grasp fold, B domain"/>
    <property type="match status" value="1"/>
</dbReference>
<dbReference type="PANTHER" id="PTHR43334">
    <property type="entry name" value="ACETATE--COA LIGASE [ADP-FORMING]"/>
    <property type="match status" value="1"/>
</dbReference>
<dbReference type="Pfam" id="PF13549">
    <property type="entry name" value="ATP-grasp_5"/>
    <property type="match status" value="1"/>
</dbReference>
<keyword evidence="1" id="KW-0436">Ligase</keyword>
<keyword evidence="2" id="KW-0547">Nucleotide-binding</keyword>
<evidence type="ECO:0000313" key="5">
    <source>
        <dbReference type="EMBL" id="MBT9145148.1"/>
    </source>
</evidence>
<dbReference type="InterPro" id="IPR003781">
    <property type="entry name" value="CoA-bd"/>
</dbReference>
<protein>
    <recommendedName>
        <fullName evidence="4">CoA-binding domain-containing protein</fullName>
    </recommendedName>
</protein>
<dbReference type="Pfam" id="PF13380">
    <property type="entry name" value="CoA_binding_2"/>
    <property type="match status" value="1"/>
</dbReference>